<dbReference type="GO" id="GO:0005634">
    <property type="term" value="C:nucleus"/>
    <property type="evidence" value="ECO:0007669"/>
    <property type="project" value="TreeGrafter"/>
</dbReference>
<dbReference type="InterPro" id="IPR003349">
    <property type="entry name" value="JmjN"/>
</dbReference>
<evidence type="ECO:0000259" key="2">
    <source>
        <dbReference type="PROSITE" id="PS51184"/>
    </source>
</evidence>
<accession>A0AAV0Y1Q9</accession>
<dbReference type="PANTHER" id="PTHR10694:SF129">
    <property type="entry name" value="LYSINE-SPECIFIC DEMETHYLASE 4B-RELATED"/>
    <property type="match status" value="1"/>
</dbReference>
<evidence type="ECO:0000313" key="3">
    <source>
        <dbReference type="EMBL" id="CAI6373416.1"/>
    </source>
</evidence>
<dbReference type="GO" id="GO:0000785">
    <property type="term" value="C:chromatin"/>
    <property type="evidence" value="ECO:0007669"/>
    <property type="project" value="TreeGrafter"/>
</dbReference>
<dbReference type="PROSITE" id="PS51184">
    <property type="entry name" value="JMJC"/>
    <property type="match status" value="1"/>
</dbReference>
<dbReference type="Pfam" id="PF02375">
    <property type="entry name" value="JmjN"/>
    <property type="match status" value="1"/>
</dbReference>
<dbReference type="Proteomes" id="UP001160148">
    <property type="component" value="Unassembled WGS sequence"/>
</dbReference>
<dbReference type="Pfam" id="PF02373">
    <property type="entry name" value="JmjC"/>
    <property type="match status" value="1"/>
</dbReference>
<comment type="caution">
    <text evidence="3">The sequence shown here is derived from an EMBL/GenBank/DDBJ whole genome shotgun (WGS) entry which is preliminary data.</text>
</comment>
<name>A0AAV0Y1Q9_9HEMI</name>
<dbReference type="EMBL" id="CARXXK010001098">
    <property type="protein sequence ID" value="CAI6373416.1"/>
    <property type="molecule type" value="Genomic_DNA"/>
</dbReference>
<dbReference type="PROSITE" id="PS51183">
    <property type="entry name" value="JMJN"/>
    <property type="match status" value="1"/>
</dbReference>
<dbReference type="SMART" id="SM00545">
    <property type="entry name" value="JmjN"/>
    <property type="match status" value="1"/>
</dbReference>
<evidence type="ECO:0000313" key="4">
    <source>
        <dbReference type="Proteomes" id="UP001160148"/>
    </source>
</evidence>
<dbReference type="GO" id="GO:0032454">
    <property type="term" value="F:histone H3K9 demethylase activity"/>
    <property type="evidence" value="ECO:0007669"/>
    <property type="project" value="TreeGrafter"/>
</dbReference>
<protein>
    <submittedName>
        <fullName evidence="3">Uncharacterized protein</fullName>
    </submittedName>
</protein>
<reference evidence="3 4" key="1">
    <citation type="submission" date="2023-01" db="EMBL/GenBank/DDBJ databases">
        <authorList>
            <person name="Whitehead M."/>
        </authorList>
    </citation>
    <scope>NUCLEOTIDE SEQUENCE [LARGE SCALE GENOMIC DNA]</scope>
</reference>
<keyword evidence="4" id="KW-1185">Reference proteome</keyword>
<feature type="domain" description="JmjN" evidence="1">
    <location>
        <begin position="8"/>
        <end position="50"/>
    </location>
</feature>
<sequence>MCSNSPKIMVFRPSLSEFKHFTRYIELMESEGAHKAGVAKIIPPSEWTPRRKSYDEDDIMSLKIPNPIYQNVQGDEGIYQQFRRQKKTMTVRKFKNLAESEEYKTPEHTDYKDLERIYWENIVCHTPIYGADVTGSLTDKDVKAWNMNRLDTILDVMNDMTIEGVNTPYLYFGMWKSTFAWHTEDMDLYSLNYVHVGYPKTWYAIPPQYGQQFEKLIDQIYPTETSSCPAYLRHKTIVLAPEILKKHSIPFNTITQEPGEFVVTFPYGYHAGFNQGYNIAEAINFSTPRWVEYGKKTKFCRCFGDPIKINMDVFIKRTQSDMYPLWLKRKGEKSVKKKKCMFNDSHNDKILKLVLYRIHPYKIVNYLD</sequence>
<dbReference type="InterPro" id="IPR003347">
    <property type="entry name" value="JmjC_dom"/>
</dbReference>
<proteinExistence type="predicted"/>
<dbReference type="GO" id="GO:0051864">
    <property type="term" value="F:histone H3K36 demethylase activity"/>
    <property type="evidence" value="ECO:0007669"/>
    <property type="project" value="TreeGrafter"/>
</dbReference>
<evidence type="ECO:0000259" key="1">
    <source>
        <dbReference type="PROSITE" id="PS51183"/>
    </source>
</evidence>
<dbReference type="GO" id="GO:0010468">
    <property type="term" value="P:regulation of gene expression"/>
    <property type="evidence" value="ECO:0007669"/>
    <property type="project" value="TreeGrafter"/>
</dbReference>
<dbReference type="SMART" id="SM00558">
    <property type="entry name" value="JmjC"/>
    <property type="match status" value="1"/>
</dbReference>
<dbReference type="Gene3D" id="2.60.120.650">
    <property type="entry name" value="Cupin"/>
    <property type="match status" value="1"/>
</dbReference>
<gene>
    <name evidence="3" type="ORF">MEUPH1_LOCUS27172</name>
</gene>
<dbReference type="SUPFAM" id="SSF51197">
    <property type="entry name" value="Clavaminate synthase-like"/>
    <property type="match status" value="1"/>
</dbReference>
<organism evidence="3 4">
    <name type="scientific">Macrosiphum euphorbiae</name>
    <name type="common">potato aphid</name>
    <dbReference type="NCBI Taxonomy" id="13131"/>
    <lineage>
        <taxon>Eukaryota</taxon>
        <taxon>Metazoa</taxon>
        <taxon>Ecdysozoa</taxon>
        <taxon>Arthropoda</taxon>
        <taxon>Hexapoda</taxon>
        <taxon>Insecta</taxon>
        <taxon>Pterygota</taxon>
        <taxon>Neoptera</taxon>
        <taxon>Paraneoptera</taxon>
        <taxon>Hemiptera</taxon>
        <taxon>Sternorrhyncha</taxon>
        <taxon>Aphidomorpha</taxon>
        <taxon>Aphidoidea</taxon>
        <taxon>Aphididae</taxon>
        <taxon>Macrosiphini</taxon>
        <taxon>Macrosiphum</taxon>
    </lineage>
</organism>
<feature type="domain" description="JmjC" evidence="2">
    <location>
        <begin position="139"/>
        <end position="302"/>
    </location>
</feature>
<dbReference type="AlphaFoldDB" id="A0AAV0Y1Q9"/>
<dbReference type="PANTHER" id="PTHR10694">
    <property type="entry name" value="LYSINE-SPECIFIC DEMETHYLASE"/>
    <property type="match status" value="1"/>
</dbReference>